<dbReference type="AlphaFoldDB" id="A0AAV2SQK3"/>
<sequence length="126" mass="14122">MGEVAADIMIGHVYGPAQEALVLHINDIMDPHLGPPPKEKEFSFIPHPEDMNIEELEAHQSELKAKFLNTRGNMRRLILTHAANKETKKVFESFKEFQENEHAASGGLISSIMGQYVEDGNLEVIL</sequence>
<feature type="non-terminal residue" evidence="1">
    <location>
        <position position="126"/>
    </location>
</feature>
<accession>A0AAV2SQK3</accession>
<evidence type="ECO:0000313" key="2">
    <source>
        <dbReference type="Proteomes" id="UP001497623"/>
    </source>
</evidence>
<name>A0AAV2SQK3_MEGNR</name>
<dbReference type="Proteomes" id="UP001497623">
    <property type="component" value="Unassembled WGS sequence"/>
</dbReference>
<evidence type="ECO:0000313" key="1">
    <source>
        <dbReference type="EMBL" id="CAL4236973.1"/>
    </source>
</evidence>
<proteinExistence type="predicted"/>
<dbReference type="EMBL" id="CAXKWB010120887">
    <property type="protein sequence ID" value="CAL4236973.1"/>
    <property type="molecule type" value="Genomic_DNA"/>
</dbReference>
<reference evidence="1 2" key="1">
    <citation type="submission" date="2024-05" db="EMBL/GenBank/DDBJ databases">
        <authorList>
            <person name="Wallberg A."/>
        </authorList>
    </citation>
    <scope>NUCLEOTIDE SEQUENCE [LARGE SCALE GENOMIC DNA]</scope>
</reference>
<keyword evidence="2" id="KW-1185">Reference proteome</keyword>
<protein>
    <submittedName>
        <fullName evidence="1">Uncharacterized protein</fullName>
    </submittedName>
</protein>
<gene>
    <name evidence="1" type="ORF">MNOR_LOCUS40326</name>
</gene>
<organism evidence="1 2">
    <name type="scientific">Meganyctiphanes norvegica</name>
    <name type="common">Northern krill</name>
    <name type="synonym">Thysanopoda norvegica</name>
    <dbReference type="NCBI Taxonomy" id="48144"/>
    <lineage>
        <taxon>Eukaryota</taxon>
        <taxon>Metazoa</taxon>
        <taxon>Ecdysozoa</taxon>
        <taxon>Arthropoda</taxon>
        <taxon>Crustacea</taxon>
        <taxon>Multicrustacea</taxon>
        <taxon>Malacostraca</taxon>
        <taxon>Eumalacostraca</taxon>
        <taxon>Eucarida</taxon>
        <taxon>Euphausiacea</taxon>
        <taxon>Euphausiidae</taxon>
        <taxon>Meganyctiphanes</taxon>
    </lineage>
</organism>
<comment type="caution">
    <text evidence="1">The sequence shown here is derived from an EMBL/GenBank/DDBJ whole genome shotgun (WGS) entry which is preliminary data.</text>
</comment>